<dbReference type="InterPro" id="IPR001826">
    <property type="entry name" value="RHS"/>
</dbReference>
<feature type="domain" description="RHS protein conserved region" evidence="1">
    <location>
        <begin position="227"/>
        <end position="263"/>
    </location>
</feature>
<dbReference type="Proteomes" id="UP000254191">
    <property type="component" value="Unassembled WGS sequence"/>
</dbReference>
<protein>
    <submittedName>
        <fullName evidence="2">IdrD</fullName>
    </submittedName>
</protein>
<name>A0A379FGQ5_PROMI</name>
<dbReference type="EMBL" id="UGTS01000004">
    <property type="protein sequence ID" value="SUC19069.1"/>
    <property type="molecule type" value="Genomic_DNA"/>
</dbReference>
<proteinExistence type="predicted"/>
<reference evidence="2 3" key="1">
    <citation type="submission" date="2018-06" db="EMBL/GenBank/DDBJ databases">
        <authorList>
            <consortium name="Pathogen Informatics"/>
            <person name="Doyle S."/>
        </authorList>
    </citation>
    <scope>NUCLEOTIDE SEQUENCE [LARGE SCALE GENOMIC DNA]</scope>
    <source>
        <strain evidence="2 3">NCTC11938</strain>
    </source>
</reference>
<accession>A0A379FGQ5</accession>
<evidence type="ECO:0000259" key="1">
    <source>
        <dbReference type="Pfam" id="PF03527"/>
    </source>
</evidence>
<evidence type="ECO:0000313" key="2">
    <source>
        <dbReference type="EMBL" id="SUC19069.1"/>
    </source>
</evidence>
<sequence>MNASQFVTPVIDRRYRWDKRNQLIERSVSYGQTGEVFTAGHWYYHSYQYDPLGQLTAHLGSVQTEHFLYDAAANLLTRPHTEAPHNQVQGSDKFDYRYDGFGRMVSRYEKGSSSGQRYHYDSDHCIIAVDIDQGPLGYQRAEYRYDILGRRIEKRLWKASAIANTVTYHQHEPDEVYSFGWVGMRLVSEHSSAAPHTTVYHAYNDQSYTPLARIECTDNPLNPQRAIYYTHSSLSGLPEALTNSDGEIVWQGQYSAWGHLQRQTRPTSTFNREQNLRFQGQYFDKDKFVGNKFEQRLRWPVGRVSG</sequence>
<organism evidence="2 3">
    <name type="scientific">Proteus mirabilis</name>
    <dbReference type="NCBI Taxonomy" id="584"/>
    <lineage>
        <taxon>Bacteria</taxon>
        <taxon>Pseudomonadati</taxon>
        <taxon>Pseudomonadota</taxon>
        <taxon>Gammaproteobacteria</taxon>
        <taxon>Enterobacterales</taxon>
        <taxon>Morganellaceae</taxon>
        <taxon>Proteus</taxon>
    </lineage>
</organism>
<evidence type="ECO:0000313" key="3">
    <source>
        <dbReference type="Proteomes" id="UP000254191"/>
    </source>
</evidence>
<dbReference type="InterPro" id="IPR050708">
    <property type="entry name" value="T6SS_VgrG/RHS"/>
</dbReference>
<gene>
    <name evidence="2" type="primary">idrD_4</name>
    <name evidence="2" type="ORF">NCTC11938_01054</name>
</gene>
<dbReference type="Pfam" id="PF03527">
    <property type="entry name" value="RHS"/>
    <property type="match status" value="1"/>
</dbReference>
<dbReference type="PANTHER" id="PTHR32305">
    <property type="match status" value="1"/>
</dbReference>
<dbReference type="PANTHER" id="PTHR32305:SF15">
    <property type="entry name" value="PROTEIN RHSA-RELATED"/>
    <property type="match status" value="1"/>
</dbReference>
<dbReference type="AlphaFoldDB" id="A0A379FGQ5"/>
<dbReference type="Gene3D" id="2.180.10.10">
    <property type="entry name" value="RHS repeat-associated core"/>
    <property type="match status" value="1"/>
</dbReference>